<dbReference type="RefSeq" id="WP_150740302.1">
    <property type="nucleotide sequence ID" value="NZ_CABPSP010000017.1"/>
</dbReference>
<dbReference type="Proteomes" id="UP000383122">
    <property type="component" value="Unassembled WGS sequence"/>
</dbReference>
<evidence type="ECO:0000259" key="1">
    <source>
        <dbReference type="Pfam" id="PF21722"/>
    </source>
</evidence>
<accession>A0A5E5AKM9</accession>
<reference evidence="2 3" key="1">
    <citation type="submission" date="2019-08" db="EMBL/GenBank/DDBJ databases">
        <authorList>
            <person name="Peeters C."/>
        </authorList>
    </citation>
    <scope>NUCLEOTIDE SEQUENCE [LARGE SCALE GENOMIC DNA]</scope>
    <source>
        <strain evidence="2 3">LMG 31117</strain>
    </source>
</reference>
<dbReference type="InterPro" id="IPR049304">
    <property type="entry name" value="Gly_rich_dom"/>
</dbReference>
<evidence type="ECO:0000313" key="3">
    <source>
        <dbReference type="Proteomes" id="UP000383122"/>
    </source>
</evidence>
<dbReference type="EMBL" id="CABPSP010000017">
    <property type="protein sequence ID" value="VVE73352.1"/>
    <property type="molecule type" value="Genomic_DNA"/>
</dbReference>
<organism evidence="2 3">
    <name type="scientific">Pandoraea anapnoica</name>
    <dbReference type="NCBI Taxonomy" id="2508301"/>
    <lineage>
        <taxon>Bacteria</taxon>
        <taxon>Pseudomonadati</taxon>
        <taxon>Pseudomonadota</taxon>
        <taxon>Betaproteobacteria</taxon>
        <taxon>Burkholderiales</taxon>
        <taxon>Burkholderiaceae</taxon>
        <taxon>Pandoraea</taxon>
    </lineage>
</organism>
<protein>
    <recommendedName>
        <fullName evidence="1">Glycine-rich domain-containing protein</fullName>
    </recommendedName>
</protein>
<feature type="domain" description="Glycine-rich" evidence="1">
    <location>
        <begin position="192"/>
        <end position="388"/>
    </location>
</feature>
<gene>
    <name evidence="2" type="ORF">PAN31117_04685</name>
</gene>
<dbReference type="OrthoDB" id="8945217at2"/>
<evidence type="ECO:0000313" key="2">
    <source>
        <dbReference type="EMBL" id="VVE73352.1"/>
    </source>
</evidence>
<keyword evidence="3" id="KW-1185">Reference proteome</keyword>
<proteinExistence type="predicted"/>
<dbReference type="AlphaFoldDB" id="A0A5E5AKM9"/>
<sequence>MQRINTDDGQFVEGTILTKDWANSQQNEPAHVVEGAGMTLDPSDDHQLLKAITRLVNSPTVLSDVGGAENTYAAVNVPPLTADSLVEGIGQRVRISHTNSGSSTYAPDGLPDKPIVGLGLLGLQGEELVEHGIATLLYTTSPSVNAGNGAWILVMCAGGTLQLPPGKEPHHAITLEQADQRYAPGIAVITQTGDFTPVREDNWITMIGAGGGGGAGGRDMSDFMIPGGGGGAGQSVYRYHLKLDVGVSVRVTIGKGGKGAATVLAQTPSPLPKGGTGGASSFGSHVTCSGGGGGEGGFTGSGSVGGAGGFGWPGGGSGQYTGSANAQTTFGGAGGNGLFGGGGPAVNGYQITNASGYGGGGSGGALYYIREGDSNGGDGFDGVCIVEW</sequence>
<dbReference type="Pfam" id="PF21722">
    <property type="entry name" value="Gly_rich_2"/>
    <property type="match status" value="1"/>
</dbReference>
<name>A0A5E5AKM9_9BURK</name>